<accession>A0A0E9VEF2</accession>
<dbReference type="AlphaFoldDB" id="A0A0E9VEF2"/>
<reference evidence="1" key="1">
    <citation type="submission" date="2014-11" db="EMBL/GenBank/DDBJ databases">
        <authorList>
            <person name="Amaro Gonzalez C."/>
        </authorList>
    </citation>
    <scope>NUCLEOTIDE SEQUENCE</scope>
</reference>
<dbReference type="EMBL" id="GBXM01032068">
    <property type="protein sequence ID" value="JAH76509.1"/>
    <property type="molecule type" value="Transcribed_RNA"/>
</dbReference>
<protein>
    <submittedName>
        <fullName evidence="1">Uncharacterized protein</fullName>
    </submittedName>
</protein>
<proteinExistence type="predicted"/>
<name>A0A0E9VEF2_ANGAN</name>
<organism evidence="1">
    <name type="scientific">Anguilla anguilla</name>
    <name type="common">European freshwater eel</name>
    <name type="synonym">Muraena anguilla</name>
    <dbReference type="NCBI Taxonomy" id="7936"/>
    <lineage>
        <taxon>Eukaryota</taxon>
        <taxon>Metazoa</taxon>
        <taxon>Chordata</taxon>
        <taxon>Craniata</taxon>
        <taxon>Vertebrata</taxon>
        <taxon>Euteleostomi</taxon>
        <taxon>Actinopterygii</taxon>
        <taxon>Neopterygii</taxon>
        <taxon>Teleostei</taxon>
        <taxon>Anguilliformes</taxon>
        <taxon>Anguillidae</taxon>
        <taxon>Anguilla</taxon>
    </lineage>
</organism>
<evidence type="ECO:0000313" key="1">
    <source>
        <dbReference type="EMBL" id="JAH76509.1"/>
    </source>
</evidence>
<sequence>MNCEKGCSGKSQIRLDLEDRTQKMGRCHS</sequence>
<reference evidence="1" key="2">
    <citation type="journal article" date="2015" name="Fish Shellfish Immunol.">
        <title>Early steps in the European eel (Anguilla anguilla)-Vibrio vulnificus interaction in the gills: Role of the RtxA13 toxin.</title>
        <authorList>
            <person name="Callol A."/>
            <person name="Pajuelo D."/>
            <person name="Ebbesson L."/>
            <person name="Teles M."/>
            <person name="MacKenzie S."/>
            <person name="Amaro C."/>
        </authorList>
    </citation>
    <scope>NUCLEOTIDE SEQUENCE</scope>
</reference>